<gene>
    <name evidence="3" type="ORF">MMF97_00300</name>
</gene>
<dbReference type="Proteomes" id="UP001165460">
    <property type="component" value="Unassembled WGS sequence"/>
</dbReference>
<dbReference type="Pfam" id="PF07666">
    <property type="entry name" value="MpPF26"/>
    <property type="match status" value="1"/>
</dbReference>
<comment type="caution">
    <text evidence="3">The sequence shown here is derived from an EMBL/GenBank/DDBJ whole genome shotgun (WGS) entry which is preliminary data.</text>
</comment>
<feature type="transmembrane region" description="Helical" evidence="2">
    <location>
        <begin position="49"/>
        <end position="77"/>
    </location>
</feature>
<reference evidence="3" key="1">
    <citation type="submission" date="2022-03" db="EMBL/GenBank/DDBJ databases">
        <authorList>
            <person name="Woo C.Y."/>
        </authorList>
    </citation>
    <scope>NUCLEOTIDE SEQUENCE</scope>
    <source>
        <strain evidence="3">CYS-01</strain>
    </source>
</reference>
<name>A0ABS9ZSA6_9SPHI</name>
<evidence type="ECO:0000313" key="4">
    <source>
        <dbReference type="Proteomes" id="UP001165460"/>
    </source>
</evidence>
<sequence length="147" mass="16194">MSEETQTPSNPESNPQGQSQGQNPYPPNFQQQPFGYHYQPALPNATAGLILGILSIVSCCCYGVPGIIFAVIALVLAKKDKQLFAVNPMWYSQSSFKNLNAGRVCAIIGLSLSILYLLFYILFIVLFGFRAINNPDDVQDLLNSFDI</sequence>
<feature type="transmembrane region" description="Helical" evidence="2">
    <location>
        <begin position="104"/>
        <end position="129"/>
    </location>
</feature>
<organism evidence="3 4">
    <name type="scientific">Pedobacter montanisoli</name>
    <dbReference type="NCBI Taxonomy" id="2923277"/>
    <lineage>
        <taxon>Bacteria</taxon>
        <taxon>Pseudomonadati</taxon>
        <taxon>Bacteroidota</taxon>
        <taxon>Sphingobacteriia</taxon>
        <taxon>Sphingobacteriales</taxon>
        <taxon>Sphingobacteriaceae</taxon>
        <taxon>Pedobacter</taxon>
    </lineage>
</organism>
<protein>
    <submittedName>
        <fullName evidence="3">DUF4190 domain-containing protein</fullName>
    </submittedName>
</protein>
<keyword evidence="2" id="KW-0472">Membrane</keyword>
<dbReference type="InterPro" id="IPR011655">
    <property type="entry name" value="MpPF26"/>
</dbReference>
<keyword evidence="2" id="KW-1133">Transmembrane helix</keyword>
<dbReference type="RefSeq" id="WP_243357492.1">
    <property type="nucleotide sequence ID" value="NZ_JALGBH010000001.1"/>
</dbReference>
<keyword evidence="2" id="KW-0812">Transmembrane</keyword>
<dbReference type="NCBIfam" id="NF040945">
    <property type="entry name" value="CCC_membrane"/>
    <property type="match status" value="1"/>
</dbReference>
<dbReference type="EMBL" id="JALGBH010000001">
    <property type="protein sequence ID" value="MCJ0741127.1"/>
    <property type="molecule type" value="Genomic_DNA"/>
</dbReference>
<evidence type="ECO:0000313" key="3">
    <source>
        <dbReference type="EMBL" id="MCJ0741127.1"/>
    </source>
</evidence>
<proteinExistence type="predicted"/>
<accession>A0ABS9ZSA6</accession>
<evidence type="ECO:0000256" key="2">
    <source>
        <dbReference type="SAM" id="Phobius"/>
    </source>
</evidence>
<feature type="compositionally biased region" description="Polar residues" evidence="1">
    <location>
        <begin position="1"/>
        <end position="19"/>
    </location>
</feature>
<keyword evidence="4" id="KW-1185">Reference proteome</keyword>
<feature type="region of interest" description="Disordered" evidence="1">
    <location>
        <begin position="1"/>
        <end position="24"/>
    </location>
</feature>
<evidence type="ECO:0000256" key="1">
    <source>
        <dbReference type="SAM" id="MobiDB-lite"/>
    </source>
</evidence>